<dbReference type="AlphaFoldDB" id="A0A0L0SIT0"/>
<evidence type="ECO:0000256" key="8">
    <source>
        <dbReference type="ARBA" id="ARBA00041137"/>
    </source>
</evidence>
<accession>A0A0L0SIT0</accession>
<dbReference type="Pfam" id="PF01266">
    <property type="entry name" value="DAO"/>
    <property type="match status" value="1"/>
</dbReference>
<dbReference type="InterPro" id="IPR036188">
    <property type="entry name" value="FAD/NAD-bd_sf"/>
</dbReference>
<organism evidence="10 11">
    <name type="scientific">Allomyces macrogynus (strain ATCC 38327)</name>
    <name type="common">Allomyces javanicus var. macrogynus</name>
    <dbReference type="NCBI Taxonomy" id="578462"/>
    <lineage>
        <taxon>Eukaryota</taxon>
        <taxon>Fungi</taxon>
        <taxon>Fungi incertae sedis</taxon>
        <taxon>Blastocladiomycota</taxon>
        <taxon>Blastocladiomycetes</taxon>
        <taxon>Blastocladiales</taxon>
        <taxon>Blastocladiaceae</taxon>
        <taxon>Allomyces</taxon>
    </lineage>
</organism>
<reference evidence="10 11" key="1">
    <citation type="submission" date="2009-11" db="EMBL/GenBank/DDBJ databases">
        <title>Annotation of Allomyces macrogynus ATCC 38327.</title>
        <authorList>
            <consortium name="The Broad Institute Genome Sequencing Platform"/>
            <person name="Russ C."/>
            <person name="Cuomo C."/>
            <person name="Burger G."/>
            <person name="Gray M.W."/>
            <person name="Holland P.W.H."/>
            <person name="King N."/>
            <person name="Lang F.B.F."/>
            <person name="Roger A.J."/>
            <person name="Ruiz-Trillo I."/>
            <person name="Young S.K."/>
            <person name="Zeng Q."/>
            <person name="Gargeya S."/>
            <person name="Fitzgerald M."/>
            <person name="Haas B."/>
            <person name="Abouelleil A."/>
            <person name="Alvarado L."/>
            <person name="Arachchi H.M."/>
            <person name="Berlin A."/>
            <person name="Chapman S.B."/>
            <person name="Gearin G."/>
            <person name="Goldberg J."/>
            <person name="Griggs A."/>
            <person name="Gujja S."/>
            <person name="Hansen M."/>
            <person name="Heiman D."/>
            <person name="Howarth C."/>
            <person name="Larimer J."/>
            <person name="Lui A."/>
            <person name="MacDonald P.J.P."/>
            <person name="McCowen C."/>
            <person name="Montmayeur A."/>
            <person name="Murphy C."/>
            <person name="Neiman D."/>
            <person name="Pearson M."/>
            <person name="Priest M."/>
            <person name="Roberts A."/>
            <person name="Saif S."/>
            <person name="Shea T."/>
            <person name="Sisk P."/>
            <person name="Stolte C."/>
            <person name="Sykes S."/>
            <person name="Wortman J."/>
            <person name="Nusbaum C."/>
            <person name="Birren B."/>
        </authorList>
    </citation>
    <scope>NUCLEOTIDE SEQUENCE [LARGE SCALE GENOMIC DNA]</scope>
    <source>
        <strain evidence="10 11">ATCC 38327</strain>
    </source>
</reference>
<evidence type="ECO:0000256" key="4">
    <source>
        <dbReference type="ARBA" id="ARBA00023002"/>
    </source>
</evidence>
<evidence type="ECO:0000256" key="3">
    <source>
        <dbReference type="ARBA" id="ARBA00022827"/>
    </source>
</evidence>
<dbReference type="GO" id="GO:0047545">
    <property type="term" value="F:(S)-2-hydroxyglutarate dehydrogenase activity"/>
    <property type="evidence" value="ECO:0007669"/>
    <property type="project" value="UniProtKB-EC"/>
</dbReference>
<sequence length="445" mass="48210">MGTPSASSCDAASSKSNQIDCPTGLADVHAHVAVIGAGAVGLATGAYLARILAPTGRSVVVLDKERHVGAHSSSRNSEVIHAGLYYPADSLKTRLCLRGKELLYQFCRDHGVSHAPCGKWVVGGDSEHAARTLGAIETHAARFGIPLERVDLVDARREQPNLSRSITRVLSSPSTGIVASHEYMDRLAQLAGDTGAGYVTTGAKVENVAFNAARDLYRLTVRNADDDGESWTLDAHMVVNAAGVWSDRMFRAAWTSVAGPDASKHAPDAADPLHPLSIQMYPTRGRYFKLLRNQSVHHVHRLLYPVPDANLTSLGVHATVDLQGAAKFGPDVEFLPVDAREDYRITEESDSDRMKVLRARFHAAISQYLDGIEVQDLEYDYCGIRAKVTPPGTPARDFYIDRADLYGLPRWVNAIGVESPGLTSSLAVGEYIAQLLGVVPMHEKR</sequence>
<dbReference type="Gene3D" id="3.30.9.10">
    <property type="entry name" value="D-Amino Acid Oxidase, subunit A, domain 2"/>
    <property type="match status" value="1"/>
</dbReference>
<dbReference type="eggNOG" id="KOG2665">
    <property type="taxonomic scope" value="Eukaryota"/>
</dbReference>
<dbReference type="EMBL" id="GG745340">
    <property type="protein sequence ID" value="KNE62413.1"/>
    <property type="molecule type" value="Genomic_DNA"/>
</dbReference>
<dbReference type="OrthoDB" id="498204at2759"/>
<evidence type="ECO:0000256" key="2">
    <source>
        <dbReference type="ARBA" id="ARBA00022630"/>
    </source>
</evidence>
<keyword evidence="4" id="KW-0560">Oxidoreductase</keyword>
<dbReference type="SUPFAM" id="SSF51905">
    <property type="entry name" value="FAD/NAD(P)-binding domain"/>
    <property type="match status" value="1"/>
</dbReference>
<comment type="catalytic activity">
    <reaction evidence="5">
        <text>(S)-2-hydroxyglutarate + A = 2-oxoglutarate + AH2</text>
        <dbReference type="Rhea" id="RHEA:21252"/>
        <dbReference type="ChEBI" id="CHEBI:13193"/>
        <dbReference type="ChEBI" id="CHEBI:16782"/>
        <dbReference type="ChEBI" id="CHEBI:16810"/>
        <dbReference type="ChEBI" id="CHEBI:17499"/>
        <dbReference type="EC" id="1.1.99.2"/>
    </reaction>
</comment>
<comment type="similarity">
    <text evidence="6">Belongs to the L2HGDH family.</text>
</comment>
<dbReference type="EC" id="1.1.99.2" evidence="7"/>
<dbReference type="InterPro" id="IPR006076">
    <property type="entry name" value="FAD-dep_OxRdtase"/>
</dbReference>
<dbReference type="VEuPathDB" id="FungiDB:AMAG_07635"/>
<evidence type="ECO:0000313" key="11">
    <source>
        <dbReference type="Proteomes" id="UP000054350"/>
    </source>
</evidence>
<evidence type="ECO:0000313" key="10">
    <source>
        <dbReference type="EMBL" id="KNE62413.1"/>
    </source>
</evidence>
<keyword evidence="2" id="KW-0285">Flavoprotein</keyword>
<protein>
    <recommendedName>
        <fullName evidence="8">L-2-hydroxyglutarate dehydrogenase, mitochondrial</fullName>
        <ecNumber evidence="7">1.1.99.2</ecNumber>
    </recommendedName>
</protein>
<evidence type="ECO:0000259" key="9">
    <source>
        <dbReference type="Pfam" id="PF01266"/>
    </source>
</evidence>
<feature type="domain" description="FAD dependent oxidoreductase" evidence="9">
    <location>
        <begin position="31"/>
        <end position="435"/>
    </location>
</feature>
<keyword evidence="3" id="KW-0274">FAD</keyword>
<reference evidence="11" key="2">
    <citation type="submission" date="2009-11" db="EMBL/GenBank/DDBJ databases">
        <title>The Genome Sequence of Allomyces macrogynus strain ATCC 38327.</title>
        <authorList>
            <consortium name="The Broad Institute Genome Sequencing Platform"/>
            <person name="Russ C."/>
            <person name="Cuomo C."/>
            <person name="Shea T."/>
            <person name="Young S.K."/>
            <person name="Zeng Q."/>
            <person name="Koehrsen M."/>
            <person name="Haas B."/>
            <person name="Borodovsky M."/>
            <person name="Guigo R."/>
            <person name="Alvarado L."/>
            <person name="Berlin A."/>
            <person name="Borenstein D."/>
            <person name="Chen Z."/>
            <person name="Engels R."/>
            <person name="Freedman E."/>
            <person name="Gellesch M."/>
            <person name="Goldberg J."/>
            <person name="Griggs A."/>
            <person name="Gujja S."/>
            <person name="Heiman D."/>
            <person name="Hepburn T."/>
            <person name="Howarth C."/>
            <person name="Jen D."/>
            <person name="Larson L."/>
            <person name="Lewis B."/>
            <person name="Mehta T."/>
            <person name="Park D."/>
            <person name="Pearson M."/>
            <person name="Roberts A."/>
            <person name="Saif S."/>
            <person name="Shenoy N."/>
            <person name="Sisk P."/>
            <person name="Stolte C."/>
            <person name="Sykes S."/>
            <person name="Walk T."/>
            <person name="White J."/>
            <person name="Yandava C."/>
            <person name="Burger G."/>
            <person name="Gray M.W."/>
            <person name="Holland P.W.H."/>
            <person name="King N."/>
            <person name="Lang F.B.F."/>
            <person name="Roger A.J."/>
            <person name="Ruiz-Trillo I."/>
            <person name="Lander E."/>
            <person name="Nusbaum C."/>
        </authorList>
    </citation>
    <scope>NUCLEOTIDE SEQUENCE [LARGE SCALE GENOMIC DNA]</scope>
    <source>
        <strain evidence="11">ATCC 38327</strain>
    </source>
</reference>
<dbReference type="Gene3D" id="3.50.50.60">
    <property type="entry name" value="FAD/NAD(P)-binding domain"/>
    <property type="match status" value="1"/>
</dbReference>
<evidence type="ECO:0000256" key="5">
    <source>
        <dbReference type="ARBA" id="ARBA00036066"/>
    </source>
</evidence>
<dbReference type="Proteomes" id="UP000054350">
    <property type="component" value="Unassembled WGS sequence"/>
</dbReference>
<evidence type="ECO:0000256" key="7">
    <source>
        <dbReference type="ARBA" id="ARBA00038878"/>
    </source>
</evidence>
<dbReference type="PANTHER" id="PTHR43104:SF4">
    <property type="entry name" value="L-2-HYDROXYGLUTARATE DEHYDROGENASE, MITOCHONDRIAL"/>
    <property type="match status" value="1"/>
</dbReference>
<proteinExistence type="inferred from homology"/>
<gene>
    <name evidence="10" type="ORF">AMAG_07635</name>
</gene>
<comment type="cofactor">
    <cofactor evidence="1">
        <name>FAD</name>
        <dbReference type="ChEBI" id="CHEBI:57692"/>
    </cofactor>
</comment>
<keyword evidence="11" id="KW-1185">Reference proteome</keyword>
<dbReference type="STRING" id="578462.A0A0L0SIT0"/>
<dbReference type="OMA" id="GVHFTRM"/>
<evidence type="ECO:0000256" key="1">
    <source>
        <dbReference type="ARBA" id="ARBA00001974"/>
    </source>
</evidence>
<evidence type="ECO:0000256" key="6">
    <source>
        <dbReference type="ARBA" id="ARBA00037941"/>
    </source>
</evidence>
<name>A0A0L0SIT0_ALLM3</name>
<dbReference type="PANTHER" id="PTHR43104">
    <property type="entry name" value="L-2-HYDROXYGLUTARATE DEHYDROGENASE, MITOCHONDRIAL"/>
    <property type="match status" value="1"/>
</dbReference>